<evidence type="ECO:0000313" key="5">
    <source>
        <dbReference type="Proteomes" id="UP001168613"/>
    </source>
</evidence>
<keyword evidence="1 2" id="KW-0238">DNA-binding</keyword>
<dbReference type="Pfam" id="PF00486">
    <property type="entry name" value="Trans_reg_C"/>
    <property type="match status" value="1"/>
</dbReference>
<feature type="DNA-binding region" description="OmpR/PhoB-type" evidence="2">
    <location>
        <begin position="154"/>
        <end position="248"/>
    </location>
</feature>
<reference evidence="4" key="1">
    <citation type="submission" date="2021-11" db="EMBL/GenBank/DDBJ databases">
        <title>Draft genome sequence of Alcaligenes endophyticus type strain CCUG 75668T.</title>
        <authorList>
            <person name="Salva-Serra F."/>
            <person name="Duran R.E."/>
            <person name="Seeger M."/>
            <person name="Moore E.R.B."/>
            <person name="Jaen-Luchoro D."/>
        </authorList>
    </citation>
    <scope>NUCLEOTIDE SEQUENCE</scope>
    <source>
        <strain evidence="4">CCUG 75668</strain>
    </source>
</reference>
<dbReference type="EMBL" id="JAJHNU010000001">
    <property type="protein sequence ID" value="MDN4120288.1"/>
    <property type="molecule type" value="Genomic_DNA"/>
</dbReference>
<dbReference type="Proteomes" id="UP001168613">
    <property type="component" value="Unassembled WGS sequence"/>
</dbReference>
<sequence length="252" mass="27554">MLERVYMIYEEKESVAQLSRHLQRWGIQLLEVSSLDECIKQGDQGHNNSVTLLRAETASLFLVISQLRQSFPVAGILVLQALSENDLRIGHVLLSGADSSMDISVPIPVIVSAIQALQRRGQAFKSWASQQSSALDSNVSVPGSASSSLTTAFGEKLSSRPWQLLDDGWSLCAPDKSTFRLTRGERFVLQALISSAPEPVDRKDLAPEHDSTGRAVDVLISRLRRKVGRIGEDLPIRSVRGEGYVFVGAGSN</sequence>
<evidence type="ECO:0000313" key="4">
    <source>
        <dbReference type="EMBL" id="MDN4120288.1"/>
    </source>
</evidence>
<dbReference type="InterPro" id="IPR016032">
    <property type="entry name" value="Sig_transdc_resp-reg_C-effctor"/>
</dbReference>
<feature type="domain" description="OmpR/PhoB-type" evidence="3">
    <location>
        <begin position="154"/>
        <end position="248"/>
    </location>
</feature>
<evidence type="ECO:0000256" key="1">
    <source>
        <dbReference type="ARBA" id="ARBA00023125"/>
    </source>
</evidence>
<comment type="caution">
    <text evidence="4">The sequence shown here is derived from an EMBL/GenBank/DDBJ whole genome shotgun (WGS) entry which is preliminary data.</text>
</comment>
<evidence type="ECO:0000256" key="2">
    <source>
        <dbReference type="PROSITE-ProRule" id="PRU01091"/>
    </source>
</evidence>
<dbReference type="InterPro" id="IPR001867">
    <property type="entry name" value="OmpR/PhoB-type_DNA-bd"/>
</dbReference>
<dbReference type="InterPro" id="IPR036388">
    <property type="entry name" value="WH-like_DNA-bd_sf"/>
</dbReference>
<dbReference type="RefSeq" id="WP_266122389.1">
    <property type="nucleotide sequence ID" value="NZ_JAJHNU010000001.1"/>
</dbReference>
<dbReference type="SUPFAM" id="SSF46894">
    <property type="entry name" value="C-terminal effector domain of the bipartite response regulators"/>
    <property type="match status" value="1"/>
</dbReference>
<keyword evidence="5" id="KW-1185">Reference proteome</keyword>
<dbReference type="Gene3D" id="1.10.10.10">
    <property type="entry name" value="Winged helix-like DNA-binding domain superfamily/Winged helix DNA-binding domain"/>
    <property type="match status" value="1"/>
</dbReference>
<name>A0ABT8EG97_9BURK</name>
<accession>A0ABT8EG97</accession>
<dbReference type="PROSITE" id="PS51755">
    <property type="entry name" value="OMPR_PHOB"/>
    <property type="match status" value="1"/>
</dbReference>
<protein>
    <submittedName>
        <fullName evidence="4">Winged helix-turn-helix domain-containing protein</fullName>
    </submittedName>
</protein>
<organism evidence="4 5">
    <name type="scientific">Alcaligenes endophyticus</name>
    <dbReference type="NCBI Taxonomy" id="1929088"/>
    <lineage>
        <taxon>Bacteria</taxon>
        <taxon>Pseudomonadati</taxon>
        <taxon>Pseudomonadota</taxon>
        <taxon>Betaproteobacteria</taxon>
        <taxon>Burkholderiales</taxon>
        <taxon>Alcaligenaceae</taxon>
        <taxon>Alcaligenes</taxon>
    </lineage>
</organism>
<gene>
    <name evidence="4" type="ORF">LMS43_03180</name>
</gene>
<evidence type="ECO:0000259" key="3">
    <source>
        <dbReference type="PROSITE" id="PS51755"/>
    </source>
</evidence>
<dbReference type="CDD" id="cd00383">
    <property type="entry name" value="trans_reg_C"/>
    <property type="match status" value="1"/>
</dbReference>
<proteinExistence type="predicted"/>
<dbReference type="SMART" id="SM00862">
    <property type="entry name" value="Trans_reg_C"/>
    <property type="match status" value="1"/>
</dbReference>